<gene>
    <name evidence="2" type="ORF">CR513_03562</name>
</gene>
<feature type="non-terminal residue" evidence="2">
    <location>
        <position position="1"/>
    </location>
</feature>
<dbReference type="PANTHER" id="PTHR48475">
    <property type="entry name" value="RIBONUCLEASE H"/>
    <property type="match status" value="1"/>
</dbReference>
<dbReference type="InterPro" id="IPR002156">
    <property type="entry name" value="RNaseH_domain"/>
</dbReference>
<dbReference type="InterPro" id="IPR012337">
    <property type="entry name" value="RNaseH-like_sf"/>
</dbReference>
<evidence type="ECO:0000259" key="1">
    <source>
        <dbReference type="Pfam" id="PF13456"/>
    </source>
</evidence>
<organism evidence="2 3">
    <name type="scientific">Mucuna pruriens</name>
    <name type="common">Velvet bean</name>
    <name type="synonym">Dolichos pruriens</name>
    <dbReference type="NCBI Taxonomy" id="157652"/>
    <lineage>
        <taxon>Eukaryota</taxon>
        <taxon>Viridiplantae</taxon>
        <taxon>Streptophyta</taxon>
        <taxon>Embryophyta</taxon>
        <taxon>Tracheophyta</taxon>
        <taxon>Spermatophyta</taxon>
        <taxon>Magnoliopsida</taxon>
        <taxon>eudicotyledons</taxon>
        <taxon>Gunneridae</taxon>
        <taxon>Pentapetalae</taxon>
        <taxon>rosids</taxon>
        <taxon>fabids</taxon>
        <taxon>Fabales</taxon>
        <taxon>Fabaceae</taxon>
        <taxon>Papilionoideae</taxon>
        <taxon>50 kb inversion clade</taxon>
        <taxon>NPAAA clade</taxon>
        <taxon>indigoferoid/millettioid clade</taxon>
        <taxon>Phaseoleae</taxon>
        <taxon>Mucuna</taxon>
    </lineage>
</organism>
<evidence type="ECO:0000313" key="2">
    <source>
        <dbReference type="EMBL" id="RDY11731.1"/>
    </source>
</evidence>
<dbReference type="OrthoDB" id="1698855at2759"/>
<protein>
    <recommendedName>
        <fullName evidence="1">RNase H type-1 domain-containing protein</fullName>
    </recommendedName>
</protein>
<sequence>MAFEHQVKRLKVFEDSTLVIYQLCGEWETRDAKLIPYHDHVKEIVESFDVVTFHHIPREENQMADALTTLSAMVQVNEGQEMTIHVRQQPRVAYCQHLSLEIIETNKGEYPEGASENSKRTLRRLASGFLLSRTTL</sequence>
<name>A0A371I9N5_MUCPR</name>
<comment type="caution">
    <text evidence="2">The sequence shown here is derived from an EMBL/GenBank/DDBJ whole genome shotgun (WGS) entry which is preliminary data.</text>
</comment>
<dbReference type="Proteomes" id="UP000257109">
    <property type="component" value="Unassembled WGS sequence"/>
</dbReference>
<dbReference type="InterPro" id="IPR036397">
    <property type="entry name" value="RNaseH_sf"/>
</dbReference>
<keyword evidence="3" id="KW-1185">Reference proteome</keyword>
<dbReference type="GO" id="GO:0004523">
    <property type="term" value="F:RNA-DNA hybrid ribonuclease activity"/>
    <property type="evidence" value="ECO:0007669"/>
    <property type="project" value="InterPro"/>
</dbReference>
<dbReference type="AlphaFoldDB" id="A0A371I9N5"/>
<dbReference type="EMBL" id="QJKJ01000591">
    <property type="protein sequence ID" value="RDY11731.1"/>
    <property type="molecule type" value="Genomic_DNA"/>
</dbReference>
<evidence type="ECO:0000313" key="3">
    <source>
        <dbReference type="Proteomes" id="UP000257109"/>
    </source>
</evidence>
<dbReference type="STRING" id="157652.A0A371I9N5"/>
<feature type="domain" description="RNase H type-1" evidence="1">
    <location>
        <begin position="2"/>
        <end position="68"/>
    </location>
</feature>
<dbReference type="GO" id="GO:0003676">
    <property type="term" value="F:nucleic acid binding"/>
    <property type="evidence" value="ECO:0007669"/>
    <property type="project" value="InterPro"/>
</dbReference>
<dbReference type="Gene3D" id="3.30.420.10">
    <property type="entry name" value="Ribonuclease H-like superfamily/Ribonuclease H"/>
    <property type="match status" value="1"/>
</dbReference>
<dbReference type="PANTHER" id="PTHR48475:SF1">
    <property type="entry name" value="RNASE H TYPE-1 DOMAIN-CONTAINING PROTEIN"/>
    <property type="match status" value="1"/>
</dbReference>
<proteinExistence type="predicted"/>
<dbReference type="SUPFAM" id="SSF53098">
    <property type="entry name" value="Ribonuclease H-like"/>
    <property type="match status" value="1"/>
</dbReference>
<reference evidence="2" key="1">
    <citation type="submission" date="2018-05" db="EMBL/GenBank/DDBJ databases">
        <title>Draft genome of Mucuna pruriens seed.</title>
        <authorList>
            <person name="Nnadi N.E."/>
            <person name="Vos R."/>
            <person name="Hasami M.H."/>
            <person name="Devisetty U.K."/>
            <person name="Aguiy J.C."/>
        </authorList>
    </citation>
    <scope>NUCLEOTIDE SEQUENCE [LARGE SCALE GENOMIC DNA]</scope>
    <source>
        <strain evidence="2">JCA_2017</strain>
    </source>
</reference>
<dbReference type="Pfam" id="PF13456">
    <property type="entry name" value="RVT_3"/>
    <property type="match status" value="1"/>
</dbReference>
<accession>A0A371I9N5</accession>